<dbReference type="InterPro" id="IPR050710">
    <property type="entry name" value="Band7/mec-2_domain"/>
</dbReference>
<proteinExistence type="predicted"/>
<dbReference type="CDD" id="cd03407">
    <property type="entry name" value="SPFH_like_u4"/>
    <property type="match status" value="1"/>
</dbReference>
<dbReference type="PaxDb" id="35128-Thaps17242"/>
<dbReference type="Pfam" id="PF01145">
    <property type="entry name" value="Band_7"/>
    <property type="match status" value="1"/>
</dbReference>
<protein>
    <recommendedName>
        <fullName evidence="1">Band 7 domain-containing protein</fullName>
    </recommendedName>
</protein>
<dbReference type="eggNOG" id="KOG2620">
    <property type="taxonomic scope" value="Eukaryota"/>
</dbReference>
<dbReference type="RefSeq" id="XP_002291383.1">
    <property type="nucleotide sequence ID" value="XM_002291347.1"/>
</dbReference>
<feature type="domain" description="Band 7" evidence="1">
    <location>
        <begin position="3"/>
        <end position="162"/>
    </location>
</feature>
<name>B8C5D5_THAPS</name>
<dbReference type="PANTHER" id="PTHR43327">
    <property type="entry name" value="STOMATIN-LIKE PROTEIN 2, MITOCHONDRIAL"/>
    <property type="match status" value="1"/>
</dbReference>
<dbReference type="Proteomes" id="UP000001449">
    <property type="component" value="Chromosome 6"/>
</dbReference>
<evidence type="ECO:0000313" key="3">
    <source>
        <dbReference type="Proteomes" id="UP000001449"/>
    </source>
</evidence>
<dbReference type="KEGG" id="tps:THAPSDRAFT_17242"/>
<evidence type="ECO:0000313" key="2">
    <source>
        <dbReference type="EMBL" id="EED91490.1"/>
    </source>
</evidence>
<feature type="non-terminal residue" evidence="2">
    <location>
        <position position="1"/>
    </location>
</feature>
<dbReference type="SUPFAM" id="SSF117892">
    <property type="entry name" value="Band 7/SPFH domain"/>
    <property type="match status" value="1"/>
</dbReference>
<dbReference type="InParanoid" id="B8C5D5"/>
<reference evidence="2 3" key="1">
    <citation type="journal article" date="2004" name="Science">
        <title>The genome of the diatom Thalassiosira pseudonana: ecology, evolution, and metabolism.</title>
        <authorList>
            <person name="Armbrust E.V."/>
            <person name="Berges J.A."/>
            <person name="Bowler C."/>
            <person name="Green B.R."/>
            <person name="Martinez D."/>
            <person name="Putnam N.H."/>
            <person name="Zhou S."/>
            <person name="Allen A.E."/>
            <person name="Apt K.E."/>
            <person name="Bechner M."/>
            <person name="Brzezinski M.A."/>
            <person name="Chaal B.K."/>
            <person name="Chiovitti A."/>
            <person name="Davis A.K."/>
            <person name="Demarest M.S."/>
            <person name="Detter J.C."/>
            <person name="Glavina T."/>
            <person name="Goodstein D."/>
            <person name="Hadi M.Z."/>
            <person name="Hellsten U."/>
            <person name="Hildebrand M."/>
            <person name="Jenkins B.D."/>
            <person name="Jurka J."/>
            <person name="Kapitonov V.V."/>
            <person name="Kroger N."/>
            <person name="Lau W.W."/>
            <person name="Lane T.W."/>
            <person name="Larimer F.W."/>
            <person name="Lippmeier J.C."/>
            <person name="Lucas S."/>
            <person name="Medina M."/>
            <person name="Montsant A."/>
            <person name="Obornik M."/>
            <person name="Parker M.S."/>
            <person name="Palenik B."/>
            <person name="Pazour G.J."/>
            <person name="Richardson P.M."/>
            <person name="Rynearson T.A."/>
            <person name="Saito M.A."/>
            <person name="Schwartz D.C."/>
            <person name="Thamatrakoln K."/>
            <person name="Valentin K."/>
            <person name="Vardi A."/>
            <person name="Wilkerson F.P."/>
            <person name="Rokhsar D.S."/>
        </authorList>
    </citation>
    <scope>NUCLEOTIDE SEQUENCE [LARGE SCALE GENOMIC DNA]</scope>
    <source>
        <strain evidence="2 3">CCMP1335</strain>
    </source>
</reference>
<dbReference type="GeneID" id="7451179"/>
<dbReference type="STRING" id="35128.B8C5D5"/>
<dbReference type="InterPro" id="IPR001107">
    <property type="entry name" value="Band_7"/>
</dbReference>
<evidence type="ECO:0000259" key="1">
    <source>
        <dbReference type="SMART" id="SM00244"/>
    </source>
</evidence>
<dbReference type="AlphaFoldDB" id="B8C5D5"/>
<dbReference type="SMART" id="SM00244">
    <property type="entry name" value="PHB"/>
    <property type="match status" value="1"/>
</dbReference>
<sequence>LCCCLTCISTSEYGMVERFGRYDRTLEPGVHLLKWPMEREAGRVGVRIHQLDLHCETKSKDHVFVDVRVSIQYQANSNFLFEAFYSLESPTRQLTSQTLNVLRSNLPQMDLDDIFSSQDSIALELHRTLNGNMNKYGYTIQHALLTRIHPNDHVKQSMNEMEASKRMKEAMPHKAEAVKIECVKNAEARAERAYLNGVGVARERRAIAKGMRDVVDSVNDSFISTVSSKGVMDLLVLTQYFDVLTSLNGTGSMS</sequence>
<dbReference type="InterPro" id="IPR036013">
    <property type="entry name" value="Band_7/SPFH_dom_sf"/>
</dbReference>
<accession>B8C5D5</accession>
<organism evidence="2 3">
    <name type="scientific">Thalassiosira pseudonana</name>
    <name type="common">Marine diatom</name>
    <name type="synonym">Cyclotella nana</name>
    <dbReference type="NCBI Taxonomy" id="35128"/>
    <lineage>
        <taxon>Eukaryota</taxon>
        <taxon>Sar</taxon>
        <taxon>Stramenopiles</taxon>
        <taxon>Ochrophyta</taxon>
        <taxon>Bacillariophyta</taxon>
        <taxon>Coscinodiscophyceae</taxon>
        <taxon>Thalassiosirophycidae</taxon>
        <taxon>Thalassiosirales</taxon>
        <taxon>Thalassiosiraceae</taxon>
        <taxon>Thalassiosira</taxon>
    </lineage>
</organism>
<dbReference type="Gene3D" id="3.30.479.30">
    <property type="entry name" value="Band 7 domain"/>
    <property type="match status" value="1"/>
</dbReference>
<keyword evidence="3" id="KW-1185">Reference proteome</keyword>
<reference evidence="2 3" key="2">
    <citation type="journal article" date="2008" name="Nature">
        <title>The Phaeodactylum genome reveals the evolutionary history of diatom genomes.</title>
        <authorList>
            <person name="Bowler C."/>
            <person name="Allen A.E."/>
            <person name="Badger J.H."/>
            <person name="Grimwood J."/>
            <person name="Jabbari K."/>
            <person name="Kuo A."/>
            <person name="Maheswari U."/>
            <person name="Martens C."/>
            <person name="Maumus F."/>
            <person name="Otillar R.P."/>
            <person name="Rayko E."/>
            <person name="Salamov A."/>
            <person name="Vandepoele K."/>
            <person name="Beszteri B."/>
            <person name="Gruber A."/>
            <person name="Heijde M."/>
            <person name="Katinka M."/>
            <person name="Mock T."/>
            <person name="Valentin K."/>
            <person name="Verret F."/>
            <person name="Berges J.A."/>
            <person name="Brownlee C."/>
            <person name="Cadoret J.P."/>
            <person name="Chiovitti A."/>
            <person name="Choi C.J."/>
            <person name="Coesel S."/>
            <person name="De Martino A."/>
            <person name="Detter J.C."/>
            <person name="Durkin C."/>
            <person name="Falciatore A."/>
            <person name="Fournet J."/>
            <person name="Haruta M."/>
            <person name="Huysman M.J."/>
            <person name="Jenkins B.D."/>
            <person name="Jiroutova K."/>
            <person name="Jorgensen R.E."/>
            <person name="Joubert Y."/>
            <person name="Kaplan A."/>
            <person name="Kroger N."/>
            <person name="Kroth P.G."/>
            <person name="La Roche J."/>
            <person name="Lindquist E."/>
            <person name="Lommer M."/>
            <person name="Martin-Jezequel V."/>
            <person name="Lopez P.J."/>
            <person name="Lucas S."/>
            <person name="Mangogna M."/>
            <person name="McGinnis K."/>
            <person name="Medlin L.K."/>
            <person name="Montsant A."/>
            <person name="Oudot-Le Secq M.P."/>
            <person name="Napoli C."/>
            <person name="Obornik M."/>
            <person name="Parker M.S."/>
            <person name="Petit J.L."/>
            <person name="Porcel B.M."/>
            <person name="Poulsen N."/>
            <person name="Robison M."/>
            <person name="Rychlewski L."/>
            <person name="Rynearson T.A."/>
            <person name="Schmutz J."/>
            <person name="Shapiro H."/>
            <person name="Siaut M."/>
            <person name="Stanley M."/>
            <person name="Sussman M.R."/>
            <person name="Taylor A.R."/>
            <person name="Vardi A."/>
            <person name="von Dassow P."/>
            <person name="Vyverman W."/>
            <person name="Willis A."/>
            <person name="Wyrwicz L.S."/>
            <person name="Rokhsar D.S."/>
            <person name="Weissenbach J."/>
            <person name="Armbrust E.V."/>
            <person name="Green B.R."/>
            <person name="Van de Peer Y."/>
            <person name="Grigoriev I.V."/>
        </authorList>
    </citation>
    <scope>NUCLEOTIDE SEQUENCE [LARGE SCALE GENOMIC DNA]</scope>
    <source>
        <strain evidence="2 3">CCMP1335</strain>
    </source>
</reference>
<dbReference type="PANTHER" id="PTHR43327:SF31">
    <property type="entry name" value="HYPERSENSITIVE-INDUCED RESPONSE PROTEIN 2"/>
    <property type="match status" value="1"/>
</dbReference>
<dbReference type="HOGENOM" id="CLU_024949_5_1_1"/>
<feature type="non-terminal residue" evidence="2">
    <location>
        <position position="254"/>
    </location>
</feature>
<gene>
    <name evidence="2" type="ORF">THAPSDRAFT_17242</name>
</gene>
<dbReference type="EMBL" id="CM000643">
    <property type="protein sequence ID" value="EED91490.1"/>
    <property type="molecule type" value="Genomic_DNA"/>
</dbReference>